<keyword evidence="4" id="KW-0443">Lipid metabolism</keyword>
<keyword evidence="3" id="KW-0378">Hydrolase</keyword>
<dbReference type="Pfam" id="PF09335">
    <property type="entry name" value="VTT_dom"/>
    <property type="match status" value="1"/>
</dbReference>
<comment type="catalytic activity">
    <reaction evidence="1">
        <text>a 1,2-diacyl-sn-glycero-3-phosphocholine + H2O = a 1,2-diacyl-sn-glycero-3-phosphate + choline + H(+)</text>
        <dbReference type="Rhea" id="RHEA:14445"/>
        <dbReference type="ChEBI" id="CHEBI:15354"/>
        <dbReference type="ChEBI" id="CHEBI:15377"/>
        <dbReference type="ChEBI" id="CHEBI:15378"/>
        <dbReference type="ChEBI" id="CHEBI:57643"/>
        <dbReference type="ChEBI" id="CHEBI:58608"/>
        <dbReference type="EC" id="3.1.4.4"/>
    </reaction>
</comment>
<dbReference type="CDD" id="cd09140">
    <property type="entry name" value="PLDc_vPLD1_2_like_bac_1"/>
    <property type="match status" value="1"/>
</dbReference>
<keyword evidence="6" id="KW-0812">Transmembrane</keyword>
<feature type="transmembrane region" description="Helical" evidence="6">
    <location>
        <begin position="495"/>
        <end position="515"/>
    </location>
</feature>
<evidence type="ECO:0000259" key="7">
    <source>
        <dbReference type="PROSITE" id="PS50035"/>
    </source>
</evidence>
<name>A0AAE9I429_9BURK</name>
<dbReference type="CDD" id="cd09143">
    <property type="entry name" value="PLDc_vPLD1_2_like_bac_2"/>
    <property type="match status" value="1"/>
</dbReference>
<dbReference type="RefSeq" id="WP_250025416.1">
    <property type="nucleotide sequence ID" value="NZ_CP097331.1"/>
</dbReference>
<dbReference type="GO" id="GO:0009395">
    <property type="term" value="P:phospholipid catabolic process"/>
    <property type="evidence" value="ECO:0007669"/>
    <property type="project" value="TreeGrafter"/>
</dbReference>
<reference evidence="8" key="2">
    <citation type="submission" date="2022-05" db="EMBL/GenBank/DDBJ databases">
        <authorList>
            <person name="Kunte H.-J."/>
        </authorList>
    </citation>
    <scope>NUCLEOTIDE SEQUENCE</scope>
    <source>
        <strain evidence="8">G5</strain>
    </source>
</reference>
<evidence type="ECO:0000313" key="8">
    <source>
        <dbReference type="EMBL" id="URF06218.1"/>
    </source>
</evidence>
<dbReference type="InterPro" id="IPR001736">
    <property type="entry name" value="PLipase_D/transphosphatidylase"/>
</dbReference>
<feature type="domain" description="PLD phosphodiesterase" evidence="7">
    <location>
        <begin position="135"/>
        <end position="162"/>
    </location>
</feature>
<dbReference type="GO" id="GO:0004630">
    <property type="term" value="F:phospholipase D activity"/>
    <property type="evidence" value="ECO:0007669"/>
    <property type="project" value="UniProtKB-EC"/>
</dbReference>
<dbReference type="PROSITE" id="PS50035">
    <property type="entry name" value="PLD"/>
    <property type="match status" value="2"/>
</dbReference>
<evidence type="ECO:0000256" key="1">
    <source>
        <dbReference type="ARBA" id="ARBA00000798"/>
    </source>
</evidence>
<feature type="compositionally biased region" description="Low complexity" evidence="5">
    <location>
        <begin position="720"/>
        <end position="734"/>
    </location>
</feature>
<dbReference type="Pfam" id="PF13091">
    <property type="entry name" value="PLDc_2"/>
    <property type="match status" value="1"/>
</dbReference>
<evidence type="ECO:0000256" key="2">
    <source>
        <dbReference type="ARBA" id="ARBA00022737"/>
    </source>
</evidence>
<dbReference type="InterPro" id="IPR025202">
    <property type="entry name" value="PLD-like_dom"/>
</dbReference>
<dbReference type="Proteomes" id="UP001056132">
    <property type="component" value="Chromosome 2"/>
</dbReference>
<gene>
    <name evidence="8" type="ORF">M5D45_24140</name>
</gene>
<proteinExistence type="predicted"/>
<feature type="transmembrane region" description="Helical" evidence="6">
    <location>
        <begin position="571"/>
        <end position="592"/>
    </location>
</feature>
<dbReference type="AlphaFoldDB" id="A0AAE9I429"/>
<dbReference type="SUPFAM" id="SSF56024">
    <property type="entry name" value="Phospholipase D/nuclease"/>
    <property type="match status" value="2"/>
</dbReference>
<evidence type="ECO:0000313" key="9">
    <source>
        <dbReference type="Proteomes" id="UP001056132"/>
    </source>
</evidence>
<dbReference type="PANTHER" id="PTHR18896">
    <property type="entry name" value="PHOSPHOLIPASE D"/>
    <property type="match status" value="1"/>
</dbReference>
<organism evidence="8 9">
    <name type="scientific">Cupriavidus campinensis</name>
    <dbReference type="NCBI Taxonomy" id="151783"/>
    <lineage>
        <taxon>Bacteria</taxon>
        <taxon>Pseudomonadati</taxon>
        <taxon>Pseudomonadota</taxon>
        <taxon>Betaproteobacteria</taxon>
        <taxon>Burkholderiales</taxon>
        <taxon>Burkholderiaceae</taxon>
        <taxon>Cupriavidus</taxon>
    </lineage>
</organism>
<dbReference type="InterPro" id="IPR015679">
    <property type="entry name" value="PLipase_D_fam"/>
</dbReference>
<keyword evidence="6" id="KW-1133">Transmembrane helix</keyword>
<evidence type="ECO:0000256" key="6">
    <source>
        <dbReference type="SAM" id="Phobius"/>
    </source>
</evidence>
<reference evidence="8" key="1">
    <citation type="journal article" date="2022" name="Microbiol. Resour. Announc.">
        <title>Genome Sequence of Cupriavidus campinensis Strain G5, a Member of a Bacterial Consortium Capable of Polyethylene Degradation.</title>
        <authorList>
            <person name="Schneider B."/>
            <person name="Pfeiffer F."/>
            <person name="Dyall-Smith M."/>
            <person name="Kunte H.J."/>
        </authorList>
    </citation>
    <scope>NUCLEOTIDE SEQUENCE</scope>
    <source>
        <strain evidence="8">G5</strain>
    </source>
</reference>
<evidence type="ECO:0000256" key="5">
    <source>
        <dbReference type="SAM" id="MobiDB-lite"/>
    </source>
</evidence>
<feature type="region of interest" description="Disordered" evidence="5">
    <location>
        <begin position="711"/>
        <end position="744"/>
    </location>
</feature>
<dbReference type="InterPro" id="IPR032816">
    <property type="entry name" value="VTT_dom"/>
</dbReference>
<dbReference type="PANTHER" id="PTHR18896:SF76">
    <property type="entry name" value="PHOSPHOLIPASE"/>
    <property type="match status" value="1"/>
</dbReference>
<keyword evidence="2" id="KW-0677">Repeat</keyword>
<accession>A0AAE9I429</accession>
<dbReference type="KEGG" id="ccam:M5D45_24140"/>
<protein>
    <submittedName>
        <fullName evidence="8">VTT domain-containing protein</fullName>
    </submittedName>
</protein>
<feature type="transmembrane region" description="Helical" evidence="6">
    <location>
        <begin position="682"/>
        <end position="702"/>
    </location>
</feature>
<dbReference type="Gene3D" id="3.30.870.10">
    <property type="entry name" value="Endonuclease Chain A"/>
    <property type="match status" value="2"/>
</dbReference>
<feature type="transmembrane region" description="Helical" evidence="6">
    <location>
        <begin position="536"/>
        <end position="565"/>
    </location>
</feature>
<feature type="domain" description="PLD phosphodiesterase" evidence="7">
    <location>
        <begin position="357"/>
        <end position="379"/>
    </location>
</feature>
<dbReference type="Pfam" id="PF00614">
    <property type="entry name" value="PLDc"/>
    <property type="match status" value="1"/>
</dbReference>
<dbReference type="EMBL" id="CP097331">
    <property type="protein sequence ID" value="URF06218.1"/>
    <property type="molecule type" value="Genomic_DNA"/>
</dbReference>
<evidence type="ECO:0000256" key="4">
    <source>
        <dbReference type="ARBA" id="ARBA00023098"/>
    </source>
</evidence>
<sequence length="744" mass="81130">MPDALPNAPLLRPGHNCWRVEPCQRFSMLVDADAYFSALREALAKATHSVFILGWDIDSRMVMTPGGGDHADGLPPTLRDFLNALCKRQRGLRIYVLSWDFAMVFALEREWLPSAKMHWQTHRRLSFRLDGNHPPGASHHQKVVVVDHQVAFVGGLDLTIRRWDTHHHLADDPRRVDLDGKPYPPFHDVQCVVDGDAAAALGDLAAARWLRATGRQPRVPDRPLGDAWPESIAPDLTNVDVGISRTSPACEDEPGVSEIRELYLDAIGAARQGIYLENQYFSSGLIADAFTKRLREPEGPEIALVSRRTESGWLEEASMGVLRARLCRRLRGADAHARFHLYCPHVPDLGDACVNVHSKVMVVDDQLLTIGSANLSNRSFGLDTECNLVVEANGDPKIAAGIRAMRGRLLSEHLAVTPDELDAALADAGGLHAAIETLHRSDGRTLERFSPTVPDEVDAALPDARLLDPIEPIDSDQIMGEFVSHEARPHAANRVAVFVLLVLVLGGMAFAWRYTPLREWADFRHLLTMVEHVRDMPFAPGAMMAAFVAGGLVMFPVTLLIVVTLVVFGPWYGAVLALCGTVLSAAGGYTAGRLLGRHAVRRLGGRRLNRLSHKVRQHGVLAMVVLRLVPVAPFTLVNLVVGASRIRLRDCLLGTAIGMTPGILITASLVDRIAAVAKDPGAGTFALLALVLLIPITVAVLLRRRRKRRERAANAERHAAATATATAAARHPPACTSAPSREGA</sequence>
<keyword evidence="6" id="KW-0472">Membrane</keyword>
<feature type="transmembrane region" description="Helical" evidence="6">
    <location>
        <begin position="651"/>
        <end position="670"/>
    </location>
</feature>
<dbReference type="SMART" id="SM00155">
    <property type="entry name" value="PLDc"/>
    <property type="match status" value="2"/>
</dbReference>
<evidence type="ECO:0000256" key="3">
    <source>
        <dbReference type="ARBA" id="ARBA00022801"/>
    </source>
</evidence>